<evidence type="ECO:0000256" key="2">
    <source>
        <dbReference type="ARBA" id="ARBA00010988"/>
    </source>
</evidence>
<dbReference type="InterPro" id="IPR001612">
    <property type="entry name" value="Caveolin"/>
</dbReference>
<dbReference type="GO" id="GO:0070836">
    <property type="term" value="P:caveola assembly"/>
    <property type="evidence" value="ECO:0007669"/>
    <property type="project" value="InterPro"/>
</dbReference>
<evidence type="ECO:0000256" key="3">
    <source>
        <dbReference type="ARBA" id="ARBA00022475"/>
    </source>
</evidence>
<dbReference type="GO" id="GO:0005901">
    <property type="term" value="C:caveola"/>
    <property type="evidence" value="ECO:0007669"/>
    <property type="project" value="UniProtKB-SubCell"/>
</dbReference>
<evidence type="ECO:0000256" key="5">
    <source>
        <dbReference type="ARBA" id="ARBA00023136"/>
    </source>
</evidence>
<name>A0A814CFU3_9BILA</name>
<keyword evidence="4 6" id="KW-0333">Golgi apparatus</keyword>
<organism evidence="8 9">
    <name type="scientific">Adineta steineri</name>
    <dbReference type="NCBI Taxonomy" id="433720"/>
    <lineage>
        <taxon>Eukaryota</taxon>
        <taxon>Metazoa</taxon>
        <taxon>Spiralia</taxon>
        <taxon>Gnathifera</taxon>
        <taxon>Rotifera</taxon>
        <taxon>Eurotatoria</taxon>
        <taxon>Bdelloidea</taxon>
        <taxon>Adinetida</taxon>
        <taxon>Adinetidae</taxon>
        <taxon>Adineta</taxon>
    </lineage>
</organism>
<reference evidence="8" key="1">
    <citation type="submission" date="2021-02" db="EMBL/GenBank/DDBJ databases">
        <authorList>
            <person name="Nowell W R."/>
        </authorList>
    </citation>
    <scope>NUCLEOTIDE SEQUENCE</scope>
</reference>
<evidence type="ECO:0000313" key="8">
    <source>
        <dbReference type="EMBL" id="CAF0939620.1"/>
    </source>
</evidence>
<evidence type="ECO:0000256" key="1">
    <source>
        <dbReference type="ARBA" id="ARBA00004202"/>
    </source>
</evidence>
<sequence>MAESYADKNGIYPTLPTADTVAHNSRDPYGINKHFQLDFFNVIAEPDQSAYSFDLLHRASRQVYKYSKLFIYRLLTVIFGLPLMLFWGLIIGAYTFLMIWVLTPIRRLNQSMIAEAGIYVQTISDAVIAPLYRSLGQMWSGWPARTQASVKKLADLFYSLE</sequence>
<keyword evidence="7" id="KW-0812">Transmembrane</keyword>
<evidence type="ECO:0000256" key="4">
    <source>
        <dbReference type="ARBA" id="ARBA00023034"/>
    </source>
</evidence>
<evidence type="ECO:0000256" key="7">
    <source>
        <dbReference type="SAM" id="Phobius"/>
    </source>
</evidence>
<comment type="subcellular location">
    <subcellularLocation>
        <location evidence="1 6">Cell membrane</location>
        <topology evidence="1 6">Peripheral membrane protein</topology>
    </subcellularLocation>
    <subcellularLocation>
        <location evidence="6">Golgi apparatus membrane</location>
        <topology evidence="6">Peripheral membrane protein</topology>
    </subcellularLocation>
    <subcellularLocation>
        <location evidence="6">Membrane</location>
        <location evidence="6">Caveola</location>
        <topology evidence="6">Peripheral membrane protein</topology>
    </subcellularLocation>
</comment>
<protein>
    <recommendedName>
        <fullName evidence="6">Caveolin</fullName>
    </recommendedName>
</protein>
<evidence type="ECO:0000313" key="9">
    <source>
        <dbReference type="Proteomes" id="UP000663832"/>
    </source>
</evidence>
<dbReference type="GO" id="GO:0000139">
    <property type="term" value="C:Golgi membrane"/>
    <property type="evidence" value="ECO:0007669"/>
    <property type="project" value="UniProtKB-SubCell"/>
</dbReference>
<comment type="function">
    <text evidence="6">May act as a scaffolding protein within caveolar membranes. Interacts directly with G-protein alpha subunits and can functionally regulate their activity.</text>
</comment>
<accession>A0A814CFU3</accession>
<dbReference type="PANTHER" id="PTHR10844:SF19">
    <property type="entry name" value="CAVEOLIN-2"/>
    <property type="match status" value="1"/>
</dbReference>
<gene>
    <name evidence="8" type="ORF">QVE165_LOCUS11576</name>
</gene>
<comment type="caution">
    <text evidence="8">The sequence shown here is derived from an EMBL/GenBank/DDBJ whole genome shotgun (WGS) entry which is preliminary data.</text>
</comment>
<dbReference type="Proteomes" id="UP000663832">
    <property type="component" value="Unassembled WGS sequence"/>
</dbReference>
<comment type="similarity">
    <text evidence="2 6">Belongs to the caveolin family.</text>
</comment>
<dbReference type="Pfam" id="PF01146">
    <property type="entry name" value="Caveolin"/>
    <property type="match status" value="1"/>
</dbReference>
<evidence type="ECO:0000256" key="6">
    <source>
        <dbReference type="RuleBase" id="RU000680"/>
    </source>
</evidence>
<keyword evidence="7" id="KW-1133">Transmembrane helix</keyword>
<keyword evidence="5 6" id="KW-0472">Membrane</keyword>
<dbReference type="AlphaFoldDB" id="A0A814CFU3"/>
<feature type="transmembrane region" description="Helical" evidence="7">
    <location>
        <begin position="70"/>
        <end position="102"/>
    </location>
</feature>
<keyword evidence="3 6" id="KW-1003">Cell membrane</keyword>
<dbReference type="GO" id="GO:0060090">
    <property type="term" value="F:molecular adaptor activity"/>
    <property type="evidence" value="ECO:0007669"/>
    <property type="project" value="TreeGrafter"/>
</dbReference>
<proteinExistence type="inferred from homology"/>
<keyword evidence="9" id="KW-1185">Reference proteome</keyword>
<dbReference type="OrthoDB" id="5917823at2759"/>
<dbReference type="PANTHER" id="PTHR10844">
    <property type="entry name" value="CAVEOLIN"/>
    <property type="match status" value="1"/>
</dbReference>
<dbReference type="EMBL" id="CAJNOM010000056">
    <property type="protein sequence ID" value="CAF0939620.1"/>
    <property type="molecule type" value="Genomic_DNA"/>
</dbReference>